<comment type="caution">
    <text evidence="1">The sequence shown here is derived from an EMBL/GenBank/DDBJ whole genome shotgun (WGS) entry which is preliminary data.</text>
</comment>
<accession>A0A9Q1JTT3</accession>
<organism evidence="1 2">
    <name type="scientific">Carnegiea gigantea</name>
    <dbReference type="NCBI Taxonomy" id="171969"/>
    <lineage>
        <taxon>Eukaryota</taxon>
        <taxon>Viridiplantae</taxon>
        <taxon>Streptophyta</taxon>
        <taxon>Embryophyta</taxon>
        <taxon>Tracheophyta</taxon>
        <taxon>Spermatophyta</taxon>
        <taxon>Magnoliopsida</taxon>
        <taxon>eudicotyledons</taxon>
        <taxon>Gunneridae</taxon>
        <taxon>Pentapetalae</taxon>
        <taxon>Caryophyllales</taxon>
        <taxon>Cactineae</taxon>
        <taxon>Cactaceae</taxon>
        <taxon>Cactoideae</taxon>
        <taxon>Echinocereeae</taxon>
        <taxon>Carnegiea</taxon>
    </lineage>
</organism>
<gene>
    <name evidence="1" type="ORF">Cgig2_033556</name>
</gene>
<dbReference type="Proteomes" id="UP001153076">
    <property type="component" value="Unassembled WGS sequence"/>
</dbReference>
<evidence type="ECO:0000313" key="1">
    <source>
        <dbReference type="EMBL" id="KAJ8430928.1"/>
    </source>
</evidence>
<dbReference type="EMBL" id="JAKOGI010000740">
    <property type="protein sequence ID" value="KAJ8430928.1"/>
    <property type="molecule type" value="Genomic_DNA"/>
</dbReference>
<evidence type="ECO:0000313" key="2">
    <source>
        <dbReference type="Proteomes" id="UP001153076"/>
    </source>
</evidence>
<name>A0A9Q1JTT3_9CARY</name>
<reference evidence="1" key="1">
    <citation type="submission" date="2022-04" db="EMBL/GenBank/DDBJ databases">
        <title>Carnegiea gigantea Genome sequencing and assembly v2.</title>
        <authorList>
            <person name="Copetti D."/>
            <person name="Sanderson M.J."/>
            <person name="Burquez A."/>
            <person name="Wojciechowski M.F."/>
        </authorList>
    </citation>
    <scope>NUCLEOTIDE SEQUENCE</scope>
    <source>
        <strain evidence="1">SGP5-SGP5p</strain>
        <tissue evidence="1">Aerial part</tissue>
    </source>
</reference>
<proteinExistence type="predicted"/>
<sequence>MVQAIFYAMAVSDVAEPSLMSRLLSVCMMWVMQQLDWAAIEFWLENIDRRLRRAQVARALNPPIDPVRWDVPKGLAGLQVADRHLQFPSLLAFIDGWVVTGVPLKNQCREPKRIPYAVPLFEPDTPAWSSFEYSSTPSILSPEVEVSYLWEITIVGFMNDF</sequence>
<protein>
    <submittedName>
        <fullName evidence="1">Uncharacterized protein</fullName>
    </submittedName>
</protein>
<keyword evidence="2" id="KW-1185">Reference proteome</keyword>
<dbReference type="AlphaFoldDB" id="A0A9Q1JTT3"/>